<evidence type="ECO:0000256" key="1">
    <source>
        <dbReference type="SAM" id="MobiDB-lite"/>
    </source>
</evidence>
<accession>A0A8S5Q667</accession>
<evidence type="ECO:0000313" key="2">
    <source>
        <dbReference type="EMBL" id="DAE14568.1"/>
    </source>
</evidence>
<dbReference type="EMBL" id="BK015587">
    <property type="protein sequence ID" value="DAE14568.1"/>
    <property type="molecule type" value="Genomic_DNA"/>
</dbReference>
<proteinExistence type="predicted"/>
<name>A0A8S5Q667_9CAUD</name>
<reference evidence="2" key="1">
    <citation type="journal article" date="2021" name="Proc. Natl. Acad. Sci. U.S.A.">
        <title>A Catalog of Tens of Thousands of Viruses from Human Metagenomes Reveals Hidden Associations with Chronic Diseases.</title>
        <authorList>
            <person name="Tisza M.J."/>
            <person name="Buck C.B."/>
        </authorList>
    </citation>
    <scope>NUCLEOTIDE SEQUENCE</scope>
    <source>
        <strain evidence="2">Ctrzs15</strain>
    </source>
</reference>
<sequence length="549" mass="62020">MAKQKKVNIKNEQMATPEQIATIENYIGESLQDFAKKYQDSRQREVFAQNLYRSLKRTENISRESSSQGIYQPIASNDYVNAINYHPLPASSEQLDYWLARPREHADKLRGLSQYLSYSVGVYKNFITYKHGLKAFNYVLTSVDSYINANEKELFKKDVAEAHKLLRKLNLKWQSSRIDLACLYDGVFYGYINKTNESYYLVQLPPQACIITAPWVYGWRFCVDLSYFDKFVGMANCIPELAHAYEAFLQARKDGLQGVELASKQYYPMPVSKSWCFTSDIIHPDTVPEGASAMGAALDNISYRNILKNKLIYELYKIIALKIPMKKNSDQLAITFTEAQQWIAMVKDNLPENVNAYVSPFDSLAINSNQVGDLQAYLNLGSDSFSSSSGIPQAFLGGDDELHQGTALAFVNNVEFNKSTKDLYSQIENFVNFQLDLLPTKYHFHIHMFGNATEKEKEIQLYAGLIGTMNLNPEWALASMGLEPFEVCSTMEMSDILGTKDKMKPMVSAFNTKSTQGTGDKGGRPKESLDGLTSEGASIGRDYQANEDV</sequence>
<feature type="region of interest" description="Disordered" evidence="1">
    <location>
        <begin position="511"/>
        <end position="549"/>
    </location>
</feature>
<organism evidence="2">
    <name type="scientific">Siphoviridae sp. ctrzs15</name>
    <dbReference type="NCBI Taxonomy" id="2825691"/>
    <lineage>
        <taxon>Viruses</taxon>
        <taxon>Duplodnaviria</taxon>
        <taxon>Heunggongvirae</taxon>
        <taxon>Uroviricota</taxon>
        <taxon>Caudoviricetes</taxon>
    </lineage>
</organism>
<protein>
    <submittedName>
        <fullName evidence="2">Portal protein</fullName>
    </submittedName>
</protein>